<keyword evidence="3" id="KW-0547">Nucleotide-binding</keyword>
<keyword evidence="7" id="KW-1185">Reference proteome</keyword>
<name>A0A3Q7HG88_SOLLC</name>
<dbReference type="PANTHER" id="PTHR47976:SF88">
    <property type="entry name" value="RECEPTOR-LIKE SERINE_THREONINE-PROTEIN KINASE"/>
    <property type="match status" value="1"/>
</dbReference>
<evidence type="ECO:0000259" key="5">
    <source>
        <dbReference type="PROSITE" id="PS50927"/>
    </source>
</evidence>
<dbReference type="InterPro" id="IPR036426">
    <property type="entry name" value="Bulb-type_lectin_dom_sf"/>
</dbReference>
<dbReference type="Gene3D" id="2.90.10.30">
    <property type="match status" value="1"/>
</dbReference>
<dbReference type="CDD" id="cd00028">
    <property type="entry name" value="B_lectin"/>
    <property type="match status" value="1"/>
</dbReference>
<evidence type="ECO:0000313" key="6">
    <source>
        <dbReference type="EnsemblPlants" id="Solyc07g055585.1.1"/>
    </source>
</evidence>
<dbReference type="InterPro" id="IPR051343">
    <property type="entry name" value="G-type_lectin_kinases/EP1-like"/>
</dbReference>
<accession>A0A3Q7HG88</accession>
<keyword evidence="4" id="KW-0812">Transmembrane</keyword>
<dbReference type="Pfam" id="PF01453">
    <property type="entry name" value="B_lectin"/>
    <property type="match status" value="1"/>
</dbReference>
<dbReference type="InterPro" id="IPR017441">
    <property type="entry name" value="Protein_kinase_ATP_BS"/>
</dbReference>
<dbReference type="SUPFAM" id="SSF51110">
    <property type="entry name" value="alpha-D-mannose-specific plant lectins"/>
    <property type="match status" value="1"/>
</dbReference>
<organism evidence="6">
    <name type="scientific">Solanum lycopersicum</name>
    <name type="common">Tomato</name>
    <name type="synonym">Lycopersicon esculentum</name>
    <dbReference type="NCBI Taxonomy" id="4081"/>
    <lineage>
        <taxon>Eukaryota</taxon>
        <taxon>Viridiplantae</taxon>
        <taxon>Streptophyta</taxon>
        <taxon>Embryophyta</taxon>
        <taxon>Tracheophyta</taxon>
        <taxon>Spermatophyta</taxon>
        <taxon>Magnoliopsida</taxon>
        <taxon>eudicotyledons</taxon>
        <taxon>Gunneridae</taxon>
        <taxon>Pentapetalae</taxon>
        <taxon>asterids</taxon>
        <taxon>lamiids</taxon>
        <taxon>Solanales</taxon>
        <taxon>Solanaceae</taxon>
        <taxon>Solanoideae</taxon>
        <taxon>Solaneae</taxon>
        <taxon>Solanum</taxon>
        <taxon>Solanum subgen. Lycopersicon</taxon>
    </lineage>
</organism>
<dbReference type="OMA" id="CPEEANI"/>
<protein>
    <recommendedName>
        <fullName evidence="5">Bulb-type lectin domain-containing protein</fullName>
    </recommendedName>
</protein>
<dbReference type="InterPro" id="IPR001480">
    <property type="entry name" value="Bulb-type_lectin_dom"/>
</dbReference>
<dbReference type="PROSITE" id="PS00107">
    <property type="entry name" value="PROTEIN_KINASE_ATP"/>
    <property type="match status" value="1"/>
</dbReference>
<dbReference type="InterPro" id="IPR011009">
    <property type="entry name" value="Kinase-like_dom_sf"/>
</dbReference>
<dbReference type="Gramene" id="Solyc07g055585.1.1">
    <property type="protein sequence ID" value="Solyc07g055585.1.1"/>
    <property type="gene ID" value="Solyc07g055585.1"/>
</dbReference>
<keyword evidence="1" id="KW-0732">Signal</keyword>
<feature type="binding site" evidence="3">
    <location>
        <position position="390"/>
    </location>
    <ligand>
        <name>ATP</name>
        <dbReference type="ChEBI" id="CHEBI:30616"/>
    </ligand>
</feature>
<evidence type="ECO:0000256" key="4">
    <source>
        <dbReference type="SAM" id="Phobius"/>
    </source>
</evidence>
<keyword evidence="4" id="KW-1133">Transmembrane helix</keyword>
<dbReference type="GO" id="GO:0005524">
    <property type="term" value="F:ATP binding"/>
    <property type="evidence" value="ECO:0007669"/>
    <property type="project" value="UniProtKB-UniRule"/>
</dbReference>
<sequence>MIAEQRFRGTIYLNSTVGLSTSWTNRPYLLDADSSYGITPILVSENDGNKYHFCGFYCNDDQSVECLLGIFIAFPDIVSTEIKLMDPQLVWSANRDRPVKANATLQLGLDGNLVLADSDGTFVWSTNTTGKSVSGLTLTEMGNLVLFDKANRIVWQSFDHPTDSLLPGQSLVAGRKLVACVSETNLSQGLLSLAILNRSLTTYIDSDPPQVYFTSRRPASTYFSFDGQALTAPPYSRTSPAEFMKFGPDGHFRAYQWDENRYNWKDISDLLLNVYAQNCGYPMNSSNTQNQSGGKKSRRHTVIIGSTLAAIFGIILSITACFVIFKKRTQDSTKSGDFMDLEPNFTGMLTRFSYNELRIITEDFSRKLGEGGFGSVYEGTLSNGTKIAVKRLDGLGHKLT</sequence>
<evidence type="ECO:0000256" key="3">
    <source>
        <dbReference type="PROSITE-ProRule" id="PRU10141"/>
    </source>
</evidence>
<feature type="domain" description="Bulb-type lectin" evidence="5">
    <location>
        <begin position="14"/>
        <end position="159"/>
    </location>
</feature>
<dbReference type="AlphaFoldDB" id="A0A3Q7HG88"/>
<dbReference type="Proteomes" id="UP000004994">
    <property type="component" value="Chromosome 7"/>
</dbReference>
<dbReference type="Gene3D" id="3.30.200.20">
    <property type="entry name" value="Phosphorylase Kinase, domain 1"/>
    <property type="match status" value="1"/>
</dbReference>
<evidence type="ECO:0000256" key="1">
    <source>
        <dbReference type="ARBA" id="ARBA00022729"/>
    </source>
</evidence>
<dbReference type="PANTHER" id="PTHR47976">
    <property type="entry name" value="G-TYPE LECTIN S-RECEPTOR-LIKE SERINE/THREONINE-PROTEIN KINASE SD2-5"/>
    <property type="match status" value="1"/>
</dbReference>
<reference evidence="6" key="2">
    <citation type="submission" date="2019-01" db="UniProtKB">
        <authorList>
            <consortium name="EnsemblPlants"/>
        </authorList>
    </citation>
    <scope>IDENTIFICATION</scope>
    <source>
        <strain evidence="6">cv. Heinz 1706</strain>
    </source>
</reference>
<evidence type="ECO:0000256" key="2">
    <source>
        <dbReference type="ARBA" id="ARBA00023180"/>
    </source>
</evidence>
<dbReference type="PROSITE" id="PS50927">
    <property type="entry name" value="BULB_LECTIN"/>
    <property type="match status" value="1"/>
</dbReference>
<reference evidence="6" key="1">
    <citation type="journal article" date="2012" name="Nature">
        <title>The tomato genome sequence provides insights into fleshy fruit evolution.</title>
        <authorList>
            <consortium name="Tomato Genome Consortium"/>
        </authorList>
    </citation>
    <scope>NUCLEOTIDE SEQUENCE [LARGE SCALE GENOMIC DNA]</scope>
    <source>
        <strain evidence="6">cv. Heinz 1706</strain>
    </source>
</reference>
<dbReference type="SMART" id="SM00108">
    <property type="entry name" value="B_lectin"/>
    <property type="match status" value="1"/>
</dbReference>
<feature type="transmembrane region" description="Helical" evidence="4">
    <location>
        <begin position="302"/>
        <end position="325"/>
    </location>
</feature>
<proteinExistence type="predicted"/>
<keyword evidence="4" id="KW-0472">Membrane</keyword>
<evidence type="ECO:0000313" key="7">
    <source>
        <dbReference type="Proteomes" id="UP000004994"/>
    </source>
</evidence>
<dbReference type="STRING" id="4081.A0A3Q7HG88"/>
<dbReference type="EnsemblPlants" id="Solyc07g055585.1.1">
    <property type="protein sequence ID" value="Solyc07g055585.1.1"/>
    <property type="gene ID" value="Solyc07g055585.1"/>
</dbReference>
<keyword evidence="2" id="KW-0325">Glycoprotein</keyword>
<dbReference type="InParanoid" id="A0A3Q7HG88"/>
<keyword evidence="3" id="KW-0067">ATP-binding</keyword>
<dbReference type="FunFam" id="2.90.10.30:FF:000003">
    <property type="entry name" value="Os04g0303100 protein"/>
    <property type="match status" value="1"/>
</dbReference>
<dbReference type="SUPFAM" id="SSF56112">
    <property type="entry name" value="Protein kinase-like (PK-like)"/>
    <property type="match status" value="1"/>
</dbReference>